<organism evidence="3">
    <name type="scientific">Thermomicrobium roseum</name>
    <dbReference type="NCBI Taxonomy" id="500"/>
    <lineage>
        <taxon>Bacteria</taxon>
        <taxon>Pseudomonadati</taxon>
        <taxon>Thermomicrobiota</taxon>
        <taxon>Thermomicrobia</taxon>
        <taxon>Thermomicrobiales</taxon>
        <taxon>Thermomicrobiaceae</taxon>
        <taxon>Thermomicrobium</taxon>
    </lineage>
</organism>
<dbReference type="InterPro" id="IPR023485">
    <property type="entry name" value="Ptyr_pPase"/>
</dbReference>
<dbReference type="SUPFAM" id="SSF52788">
    <property type="entry name" value="Phosphotyrosine protein phosphatases I"/>
    <property type="match status" value="1"/>
</dbReference>
<feature type="domain" description="Phosphotyrosine protein phosphatase I" evidence="2">
    <location>
        <begin position="2"/>
        <end position="131"/>
    </location>
</feature>
<accession>A0A7C1X252</accession>
<evidence type="ECO:0000313" key="3">
    <source>
        <dbReference type="EMBL" id="HEF66340.1"/>
    </source>
</evidence>
<evidence type="ECO:0000259" key="2">
    <source>
        <dbReference type="SMART" id="SM00226"/>
    </source>
</evidence>
<reference evidence="3" key="1">
    <citation type="journal article" date="2020" name="mSystems">
        <title>Genome- and Community-Level Interaction Insights into Carbon Utilization and Element Cycling Functions of Hydrothermarchaeota in Hydrothermal Sediment.</title>
        <authorList>
            <person name="Zhou Z."/>
            <person name="Liu Y."/>
            <person name="Xu W."/>
            <person name="Pan J."/>
            <person name="Luo Z.H."/>
            <person name="Li M."/>
        </authorList>
    </citation>
    <scope>NUCLEOTIDE SEQUENCE [LARGE SCALE GENOMIC DNA]</scope>
    <source>
        <strain evidence="3">SpSt-222</strain>
    </source>
</reference>
<evidence type="ECO:0000256" key="1">
    <source>
        <dbReference type="ARBA" id="ARBA00022849"/>
    </source>
</evidence>
<name>A0A7C1X252_THERO</name>
<protein>
    <submittedName>
        <fullName evidence="3">Arsenate reductase ArsC</fullName>
    </submittedName>
</protein>
<dbReference type="GO" id="GO:0046685">
    <property type="term" value="P:response to arsenic-containing substance"/>
    <property type="evidence" value="ECO:0007669"/>
    <property type="project" value="UniProtKB-KW"/>
</dbReference>
<dbReference type="InterPro" id="IPR036196">
    <property type="entry name" value="Ptyr_pPase_sf"/>
</dbReference>
<dbReference type="PANTHER" id="PTHR43428:SF1">
    <property type="entry name" value="ARSENATE REDUCTASE"/>
    <property type="match status" value="1"/>
</dbReference>
<dbReference type="AlphaFoldDB" id="A0A7C1X252"/>
<dbReference type="Gene3D" id="3.40.50.2300">
    <property type="match status" value="1"/>
</dbReference>
<dbReference type="Pfam" id="PF01451">
    <property type="entry name" value="LMWPc"/>
    <property type="match status" value="1"/>
</dbReference>
<proteinExistence type="predicted"/>
<dbReference type="SMART" id="SM00226">
    <property type="entry name" value="LMWPc"/>
    <property type="match status" value="1"/>
</dbReference>
<sequence>MLIVCTHNAARSQMAEALLRWMAGEAVEVYSAGTEPTAVHPLTIRVLEELGIQTSGLRAKSVEEFLGQTFDYVITVCDQTRERCPVFPGGEQIHWSFPDPSTVEGSEAERLEAFRNVRDAIAQRLRLWVSVILRDQQRGPVTLR</sequence>
<dbReference type="CDD" id="cd16345">
    <property type="entry name" value="LMWP_ArsC"/>
    <property type="match status" value="1"/>
</dbReference>
<dbReference type="EMBL" id="DSJL01000011">
    <property type="protein sequence ID" value="HEF66340.1"/>
    <property type="molecule type" value="Genomic_DNA"/>
</dbReference>
<comment type="caution">
    <text evidence="3">The sequence shown here is derived from an EMBL/GenBank/DDBJ whole genome shotgun (WGS) entry which is preliminary data.</text>
</comment>
<gene>
    <name evidence="3" type="ORF">ENP47_12205</name>
</gene>
<keyword evidence="1" id="KW-0059">Arsenical resistance</keyword>
<dbReference type="PANTHER" id="PTHR43428">
    <property type="entry name" value="ARSENATE REDUCTASE"/>
    <property type="match status" value="1"/>
</dbReference>